<dbReference type="Proteomes" id="UP000681722">
    <property type="component" value="Unassembled WGS sequence"/>
</dbReference>
<dbReference type="InterPro" id="IPR001360">
    <property type="entry name" value="Glyco_hydro_1"/>
</dbReference>
<accession>A0A814UWV4</accession>
<comment type="caution">
    <text evidence="8">The sequence shown here is derived from an EMBL/GenBank/DDBJ whole genome shotgun (WGS) entry which is preliminary data.</text>
</comment>
<keyword evidence="7" id="KW-0472">Membrane</keyword>
<dbReference type="SUPFAM" id="SSF51445">
    <property type="entry name" value="(Trans)glycosidases"/>
    <property type="match status" value="1"/>
</dbReference>
<keyword evidence="4" id="KW-0326">Glycosidase</keyword>
<dbReference type="EC" id="3.2.1.21" evidence="2"/>
<evidence type="ECO:0000256" key="3">
    <source>
        <dbReference type="ARBA" id="ARBA00022801"/>
    </source>
</evidence>
<dbReference type="Proteomes" id="UP000663829">
    <property type="component" value="Unassembled WGS sequence"/>
</dbReference>
<dbReference type="EMBL" id="CAJNOQ010007883">
    <property type="protein sequence ID" value="CAF1181809.1"/>
    <property type="molecule type" value="Genomic_DNA"/>
</dbReference>
<evidence type="ECO:0000313" key="10">
    <source>
        <dbReference type="Proteomes" id="UP000663829"/>
    </source>
</evidence>
<keyword evidence="7" id="KW-0812">Transmembrane</keyword>
<proteinExistence type="inferred from homology"/>
<comment type="similarity">
    <text evidence="1 6">Belongs to the glycosyl hydrolase 1 family.</text>
</comment>
<dbReference type="AlphaFoldDB" id="A0A814UWV4"/>
<feature type="active site" description="Nucleophile" evidence="5">
    <location>
        <position position="397"/>
    </location>
</feature>
<dbReference type="PANTHER" id="PTHR10353">
    <property type="entry name" value="GLYCOSYL HYDROLASE"/>
    <property type="match status" value="1"/>
</dbReference>
<dbReference type="Pfam" id="PF00232">
    <property type="entry name" value="Glyco_hydro_1"/>
    <property type="match status" value="1"/>
</dbReference>
<sequence length="480" mass="56898">MLFNLIIVLIIVYFTCKLYLYYIFRNKYWIWDDGAEDKRHKIDTNDLHFPAYFLWGTSSASYQCEGYGDLGKVDSNWSDWEAKTNPETGLPRIKRGQKCGNSVDHYNRIEEDIGLMKELGCNSYRFSLAWDKIESYQGKYNEKVIQHYHHELDQLLNQNIVPMITFHHFTHPLWFEQNGAFLNESNVAIFVKFALDMFQEYQTKCYLWCTINEPEVYVSGGYFQGMFPPGHKSKPDEASLVMKHLLEAHVRIYDNIKKISSSSSKHQIGIVKDIFQFEPYNPLNPLDHYLASILDNSMNSCILNFFKTGKYVWNMRGSQRLEYSNIKAINSNDFFGLNYYSHFHVKFQFNLKQPFKLVHQSNILMTDMSHPIYPEGIYRACMRVRNELGNIPIYITENGIADEADDRRHLYLRRYLYAISKAIKDGCDIRGYYYWSLLDNFEWAEGYDMKFGLYHVDLKTQKRILRDGSKYFREVIKKYI</sequence>
<evidence type="ECO:0000256" key="1">
    <source>
        <dbReference type="ARBA" id="ARBA00010838"/>
    </source>
</evidence>
<evidence type="ECO:0000313" key="9">
    <source>
        <dbReference type="EMBL" id="CAF3946180.1"/>
    </source>
</evidence>
<evidence type="ECO:0000256" key="6">
    <source>
        <dbReference type="RuleBase" id="RU003690"/>
    </source>
</evidence>
<dbReference type="InterPro" id="IPR018120">
    <property type="entry name" value="Glyco_hydro_1_AS"/>
</dbReference>
<feature type="transmembrane region" description="Helical" evidence="7">
    <location>
        <begin position="6"/>
        <end position="24"/>
    </location>
</feature>
<protein>
    <recommendedName>
        <fullName evidence="2">beta-glucosidase</fullName>
        <ecNumber evidence="2">3.2.1.21</ecNumber>
    </recommendedName>
</protein>
<gene>
    <name evidence="8" type="ORF">GPM918_LOCUS22743</name>
    <name evidence="9" type="ORF">SRO942_LOCUS22742</name>
</gene>
<dbReference type="OrthoDB" id="65569at2759"/>
<evidence type="ECO:0000256" key="5">
    <source>
        <dbReference type="PROSITE-ProRule" id="PRU10055"/>
    </source>
</evidence>
<organism evidence="8 10">
    <name type="scientific">Didymodactylos carnosus</name>
    <dbReference type="NCBI Taxonomy" id="1234261"/>
    <lineage>
        <taxon>Eukaryota</taxon>
        <taxon>Metazoa</taxon>
        <taxon>Spiralia</taxon>
        <taxon>Gnathifera</taxon>
        <taxon>Rotifera</taxon>
        <taxon>Eurotatoria</taxon>
        <taxon>Bdelloidea</taxon>
        <taxon>Philodinida</taxon>
        <taxon>Philodinidae</taxon>
        <taxon>Didymodactylos</taxon>
    </lineage>
</organism>
<keyword evidence="10" id="KW-1185">Reference proteome</keyword>
<dbReference type="InterPro" id="IPR017853">
    <property type="entry name" value="GH"/>
</dbReference>
<dbReference type="GO" id="GO:0005975">
    <property type="term" value="P:carbohydrate metabolic process"/>
    <property type="evidence" value="ECO:0007669"/>
    <property type="project" value="InterPro"/>
</dbReference>
<keyword evidence="7" id="KW-1133">Transmembrane helix</keyword>
<evidence type="ECO:0000313" key="8">
    <source>
        <dbReference type="EMBL" id="CAF1181809.1"/>
    </source>
</evidence>
<dbReference type="PANTHER" id="PTHR10353:SF36">
    <property type="entry name" value="LP05116P"/>
    <property type="match status" value="1"/>
</dbReference>
<dbReference type="PRINTS" id="PR00131">
    <property type="entry name" value="GLHYDRLASE1"/>
</dbReference>
<dbReference type="Gene3D" id="3.20.20.80">
    <property type="entry name" value="Glycosidases"/>
    <property type="match status" value="1"/>
</dbReference>
<dbReference type="PROSITE" id="PS00572">
    <property type="entry name" value="GLYCOSYL_HYDROL_F1_1"/>
    <property type="match status" value="1"/>
</dbReference>
<dbReference type="EMBL" id="CAJOBC010007884">
    <property type="protein sequence ID" value="CAF3946180.1"/>
    <property type="molecule type" value="Genomic_DNA"/>
</dbReference>
<keyword evidence="3" id="KW-0378">Hydrolase</keyword>
<reference evidence="8" key="1">
    <citation type="submission" date="2021-02" db="EMBL/GenBank/DDBJ databases">
        <authorList>
            <person name="Nowell W R."/>
        </authorList>
    </citation>
    <scope>NUCLEOTIDE SEQUENCE</scope>
</reference>
<evidence type="ECO:0000256" key="7">
    <source>
        <dbReference type="SAM" id="Phobius"/>
    </source>
</evidence>
<dbReference type="GO" id="GO:0008422">
    <property type="term" value="F:beta-glucosidase activity"/>
    <property type="evidence" value="ECO:0007669"/>
    <property type="project" value="TreeGrafter"/>
</dbReference>
<evidence type="ECO:0000256" key="4">
    <source>
        <dbReference type="ARBA" id="ARBA00023295"/>
    </source>
</evidence>
<name>A0A814UWV4_9BILA</name>
<evidence type="ECO:0000256" key="2">
    <source>
        <dbReference type="ARBA" id="ARBA00012744"/>
    </source>
</evidence>